<organism evidence="1 2">
    <name type="scientific">Anoxybacterium hadale</name>
    <dbReference type="NCBI Taxonomy" id="3408580"/>
    <lineage>
        <taxon>Bacteria</taxon>
        <taxon>Bacillati</taxon>
        <taxon>Bacillota</taxon>
        <taxon>Clostridia</taxon>
        <taxon>Peptostreptococcales</taxon>
        <taxon>Anaerovoracaceae</taxon>
        <taxon>Anoxybacterium</taxon>
    </lineage>
</organism>
<dbReference type="Proteomes" id="UP000594014">
    <property type="component" value="Chromosome"/>
</dbReference>
<name>A0ACD1AEM9_9FIRM</name>
<proteinExistence type="predicted"/>
<keyword evidence="1" id="KW-0489">Methyltransferase</keyword>
<reference evidence="1" key="1">
    <citation type="submission" date="2019-08" db="EMBL/GenBank/DDBJ databases">
        <title>Genome sequence of Clostridiales bacterium MT110.</title>
        <authorList>
            <person name="Cao J."/>
        </authorList>
    </citation>
    <scope>NUCLEOTIDE SEQUENCE</scope>
    <source>
        <strain evidence="1">MT110</strain>
    </source>
</reference>
<evidence type="ECO:0000313" key="2">
    <source>
        <dbReference type="Proteomes" id="UP000594014"/>
    </source>
</evidence>
<keyword evidence="1" id="KW-0808">Transferase</keyword>
<evidence type="ECO:0000313" key="1">
    <source>
        <dbReference type="EMBL" id="QOX64926.1"/>
    </source>
</evidence>
<sequence length="380" mass="43582">MGKLFENTTKREIPPFRFDAVGSYLRPQPLKEAREAFRNATITLEELTQVEDTEIRKLVAKQKEIGLAAVTDGEFRRSYWHLDFFWGFEGVEHVLMDRGYLFHGEETRADSARLTGKVRFQGHPFLSHYKFLKEAAGDDVLARQTLPAPAQFYAELVRDVNEKEIGKYYSEREELYQDISKAYREAILAFYELGCRNIQLDDCTWGMLCDKSFWKAMAGDGYDINELQELYLRLNNDAITDLPEDLTVTTHICRGNYHSTWATTGGYDPVAETLFGRENVSAYYLEYDTERAGDFTPLKSVSGNKLVVLGLVTSKSGKLEKKEDIIGRIKEASRYIPADQLCLSPQCGFASTEEGNILTEEEQWRKLEFIKEIAEEVWGV</sequence>
<gene>
    <name evidence="1" type="ORF">FRZ06_17020</name>
</gene>
<dbReference type="EC" id="2.1.1.14" evidence="1"/>
<protein>
    <submittedName>
        <fullName evidence="1">5-methyltetrahydropteroyltriglutamate--homocysteine S-methyltransferase</fullName>
        <ecNumber evidence="1">2.1.1.14</ecNumber>
    </submittedName>
</protein>
<accession>A0ACD1AEM9</accession>
<dbReference type="EMBL" id="CP042469">
    <property type="protein sequence ID" value="QOX64926.1"/>
    <property type="molecule type" value="Genomic_DNA"/>
</dbReference>
<keyword evidence="2" id="KW-1185">Reference proteome</keyword>